<name>A0ACA9LG48_9GLOM</name>
<dbReference type="Proteomes" id="UP000789525">
    <property type="component" value="Unassembled WGS sequence"/>
</dbReference>
<dbReference type="EMBL" id="CAJVPT010006112">
    <property type="protein sequence ID" value="CAG8527572.1"/>
    <property type="molecule type" value="Genomic_DNA"/>
</dbReference>
<keyword evidence="2" id="KW-1185">Reference proteome</keyword>
<gene>
    <name evidence="1" type="ORF">ACOLOM_LOCUS3933</name>
</gene>
<organism evidence="1 2">
    <name type="scientific">Acaulospora colombiana</name>
    <dbReference type="NCBI Taxonomy" id="27376"/>
    <lineage>
        <taxon>Eukaryota</taxon>
        <taxon>Fungi</taxon>
        <taxon>Fungi incertae sedis</taxon>
        <taxon>Mucoromycota</taxon>
        <taxon>Glomeromycotina</taxon>
        <taxon>Glomeromycetes</taxon>
        <taxon>Diversisporales</taxon>
        <taxon>Acaulosporaceae</taxon>
        <taxon>Acaulospora</taxon>
    </lineage>
</organism>
<protein>
    <submittedName>
        <fullName evidence="1">11650_t:CDS:1</fullName>
    </submittedName>
</protein>
<sequence length="129" mass="13567">MKTVHSNPSHTNTVRSSVGIKPVPTQHVPKSTASLSSRQSSTPTATPHYSHDFNSLPGNPDPNEVTIISATTIKHTGIKSSKPTGIVNPDQSEMGAGNRIGIGEGLFGFGVLWSILGSFMISLYLANGL</sequence>
<reference evidence="1" key="1">
    <citation type="submission" date="2021-06" db="EMBL/GenBank/DDBJ databases">
        <authorList>
            <person name="Kallberg Y."/>
            <person name="Tangrot J."/>
            <person name="Rosling A."/>
        </authorList>
    </citation>
    <scope>NUCLEOTIDE SEQUENCE</scope>
    <source>
        <strain evidence="1">CL356</strain>
    </source>
</reference>
<evidence type="ECO:0000313" key="1">
    <source>
        <dbReference type="EMBL" id="CAG8527572.1"/>
    </source>
</evidence>
<evidence type="ECO:0000313" key="2">
    <source>
        <dbReference type="Proteomes" id="UP000789525"/>
    </source>
</evidence>
<comment type="caution">
    <text evidence="1">The sequence shown here is derived from an EMBL/GenBank/DDBJ whole genome shotgun (WGS) entry which is preliminary data.</text>
</comment>
<accession>A0ACA9LG48</accession>
<proteinExistence type="predicted"/>